<feature type="compositionally biased region" description="Polar residues" evidence="1">
    <location>
        <begin position="1"/>
        <end position="11"/>
    </location>
</feature>
<feature type="compositionally biased region" description="Pro residues" evidence="1">
    <location>
        <begin position="555"/>
        <end position="569"/>
    </location>
</feature>
<feature type="compositionally biased region" description="Polar residues" evidence="1">
    <location>
        <begin position="834"/>
        <end position="847"/>
    </location>
</feature>
<protein>
    <submittedName>
        <fullName evidence="2">Uncharacterized protein</fullName>
    </submittedName>
</protein>
<evidence type="ECO:0000313" key="3">
    <source>
        <dbReference type="Proteomes" id="UP000308197"/>
    </source>
</evidence>
<feature type="region of interest" description="Disordered" evidence="1">
    <location>
        <begin position="1"/>
        <end position="381"/>
    </location>
</feature>
<feature type="compositionally biased region" description="Low complexity" evidence="1">
    <location>
        <begin position="66"/>
        <end position="98"/>
    </location>
</feature>
<gene>
    <name evidence="2" type="ORF">K466DRAFT_211471</name>
</gene>
<feature type="compositionally biased region" description="Low complexity" evidence="1">
    <location>
        <begin position="198"/>
        <end position="209"/>
    </location>
</feature>
<evidence type="ECO:0000313" key="2">
    <source>
        <dbReference type="EMBL" id="TFK92602.1"/>
    </source>
</evidence>
<feature type="compositionally biased region" description="Polar residues" evidence="1">
    <location>
        <begin position="494"/>
        <end position="508"/>
    </location>
</feature>
<feature type="compositionally biased region" description="Polar residues" evidence="1">
    <location>
        <begin position="175"/>
        <end position="187"/>
    </location>
</feature>
<feature type="compositionally biased region" description="Low complexity" evidence="1">
    <location>
        <begin position="658"/>
        <end position="669"/>
    </location>
</feature>
<feature type="compositionally biased region" description="Low complexity" evidence="1">
    <location>
        <begin position="356"/>
        <end position="366"/>
    </location>
</feature>
<dbReference type="InParanoid" id="A0A5C3PSY4"/>
<evidence type="ECO:0000256" key="1">
    <source>
        <dbReference type="SAM" id="MobiDB-lite"/>
    </source>
</evidence>
<dbReference type="EMBL" id="ML210995">
    <property type="protein sequence ID" value="TFK92602.1"/>
    <property type="molecule type" value="Genomic_DNA"/>
</dbReference>
<feature type="region of interest" description="Disordered" evidence="1">
    <location>
        <begin position="434"/>
        <end position="569"/>
    </location>
</feature>
<feature type="compositionally biased region" description="Basic and acidic residues" evidence="1">
    <location>
        <begin position="922"/>
        <end position="938"/>
    </location>
</feature>
<feature type="compositionally biased region" description="Low complexity" evidence="1">
    <location>
        <begin position="283"/>
        <end position="303"/>
    </location>
</feature>
<sequence length="981" mass="104496">MSAQYDLSQPAKQAYPMDTTRLHMASKTASYLPPKPSRGTSSTRVPFESTSLPQTTWLSDTGDFEPPSLAFSSSARSQSRHTPSPVPSPSRSVHPSRSFTAPGSHKSSGMSSDRDASGHLDIKRLMSKPARQMPSSSVSLLSDSERSVDASSSRMFSRPPLSKSATASREKMTLHVNTTGLRSSSAPRQGHVSLPGTRSSSASRPGHASSPERRPAIGDGQPGRPRNVLRRRTSARSNPTTPSAAVMHARAATDESLPPSRSLSTRHQQTYLRDDMPFSAYYSTRPPNSPSTSATRPSTSPRTKVSSPKPPRSPQVSSALTPAGAVALAYKQQEQRRDELAETASFNDAYRPPSTPIAASAPSPATHLDLADEGDEEGGGPYYTVFGSSSGRLVAVGSLDDNDWHYDPRPHTPVGKPAVARSLSRKVSVPFKRVAGSIRRDRDHRDPAEPYREERGAADIFDGTYGRSSPSQTQMKVHRKPLPLDTSMDGRNSPRGSPSPATKGSPSPQEDGGMSRSSRIKGKDREDDMSPGGKWWKLVKRISTGGLREKYQHDPAPPPVPALPQYIPPAPARTTMEITSRDGQGQEVSENGVLLRKFMQSRASLSGVRPNLSPPSKALSGSSRPSTSTGAVGRPSTGNTIKSRASISGHRPGTATRSSSPGSSDLASSGFFRDPRTPSTRSSISSMGEEIPPVPKNVGRYIVSPSELSRMTKPSPEGVPPSQPKSSQGKTPRTPSRSHTAPAEMLPLKEVSSPEDRPVASLPLPPPRRAATTGSAASPLAPSFNVEDTINNLMPPQPSGPLPLTEFGMSEPPPRPKRSSRRALPPPNVEVPDRSQSMSAAMTQSPATPRGPPPQVRVDMDMVRRPSVGAMSYASTAKQVSTGSSNSPASALSPHSNSPGSALSQSTSPSSAASKRSPLTFREMDSPRQKLSEKEKADKWEDLLARSAQAGGTLHLGESQLLSESADVSGDDSFFDGSDSD</sequence>
<name>A0A5C3PSY4_9APHY</name>
<feature type="compositionally biased region" description="Basic and acidic residues" evidence="1">
    <location>
        <begin position="438"/>
        <end position="457"/>
    </location>
</feature>
<feature type="compositionally biased region" description="Polar residues" evidence="1">
    <location>
        <begin position="873"/>
        <end position="897"/>
    </location>
</feature>
<feature type="compositionally biased region" description="Polar residues" evidence="1">
    <location>
        <begin position="99"/>
        <end position="111"/>
    </location>
</feature>
<feature type="compositionally biased region" description="Polar residues" evidence="1">
    <location>
        <begin position="466"/>
        <end position="475"/>
    </location>
</feature>
<feature type="compositionally biased region" description="Polar residues" evidence="1">
    <location>
        <begin position="724"/>
        <end position="739"/>
    </location>
</feature>
<proteinExistence type="predicted"/>
<reference evidence="2 3" key="1">
    <citation type="journal article" date="2019" name="Nat. Ecol. Evol.">
        <title>Megaphylogeny resolves global patterns of mushroom evolution.</title>
        <authorList>
            <person name="Varga T."/>
            <person name="Krizsan K."/>
            <person name="Foldi C."/>
            <person name="Dima B."/>
            <person name="Sanchez-Garcia M."/>
            <person name="Sanchez-Ramirez S."/>
            <person name="Szollosi G.J."/>
            <person name="Szarkandi J.G."/>
            <person name="Papp V."/>
            <person name="Albert L."/>
            <person name="Andreopoulos W."/>
            <person name="Angelini C."/>
            <person name="Antonin V."/>
            <person name="Barry K.W."/>
            <person name="Bougher N.L."/>
            <person name="Buchanan P."/>
            <person name="Buyck B."/>
            <person name="Bense V."/>
            <person name="Catcheside P."/>
            <person name="Chovatia M."/>
            <person name="Cooper J."/>
            <person name="Damon W."/>
            <person name="Desjardin D."/>
            <person name="Finy P."/>
            <person name="Geml J."/>
            <person name="Haridas S."/>
            <person name="Hughes K."/>
            <person name="Justo A."/>
            <person name="Karasinski D."/>
            <person name="Kautmanova I."/>
            <person name="Kiss B."/>
            <person name="Kocsube S."/>
            <person name="Kotiranta H."/>
            <person name="LaButti K.M."/>
            <person name="Lechner B.E."/>
            <person name="Liimatainen K."/>
            <person name="Lipzen A."/>
            <person name="Lukacs Z."/>
            <person name="Mihaltcheva S."/>
            <person name="Morgado L.N."/>
            <person name="Niskanen T."/>
            <person name="Noordeloos M.E."/>
            <person name="Ohm R.A."/>
            <person name="Ortiz-Santana B."/>
            <person name="Ovrebo C."/>
            <person name="Racz N."/>
            <person name="Riley R."/>
            <person name="Savchenko A."/>
            <person name="Shiryaev A."/>
            <person name="Soop K."/>
            <person name="Spirin V."/>
            <person name="Szebenyi C."/>
            <person name="Tomsovsky M."/>
            <person name="Tulloss R.E."/>
            <person name="Uehling J."/>
            <person name="Grigoriev I.V."/>
            <person name="Vagvolgyi C."/>
            <person name="Papp T."/>
            <person name="Martin F.M."/>
            <person name="Miettinen O."/>
            <person name="Hibbett D.S."/>
            <person name="Nagy L.G."/>
        </authorList>
    </citation>
    <scope>NUCLEOTIDE SEQUENCE [LARGE SCALE GENOMIC DNA]</scope>
    <source>
        <strain evidence="2 3">HHB13444</strain>
    </source>
</reference>
<keyword evidence="3" id="KW-1185">Reference proteome</keyword>
<feature type="compositionally biased region" description="Polar residues" evidence="1">
    <location>
        <begin position="38"/>
        <end position="59"/>
    </location>
</feature>
<feature type="region of interest" description="Disordered" evidence="1">
    <location>
        <begin position="604"/>
        <end position="938"/>
    </location>
</feature>
<feature type="compositionally biased region" description="Polar residues" evidence="1">
    <location>
        <begin position="619"/>
        <end position="646"/>
    </location>
</feature>
<organism evidence="2 3">
    <name type="scientific">Polyporus arcularius HHB13444</name>
    <dbReference type="NCBI Taxonomy" id="1314778"/>
    <lineage>
        <taxon>Eukaryota</taxon>
        <taxon>Fungi</taxon>
        <taxon>Dikarya</taxon>
        <taxon>Basidiomycota</taxon>
        <taxon>Agaricomycotina</taxon>
        <taxon>Agaricomycetes</taxon>
        <taxon>Polyporales</taxon>
        <taxon>Polyporaceae</taxon>
        <taxon>Polyporus</taxon>
    </lineage>
</organism>
<feature type="compositionally biased region" description="Basic and acidic residues" evidence="1">
    <location>
        <begin position="112"/>
        <end position="124"/>
    </location>
</feature>
<dbReference type="Proteomes" id="UP000308197">
    <property type="component" value="Unassembled WGS sequence"/>
</dbReference>
<dbReference type="AlphaFoldDB" id="A0A5C3PSY4"/>
<feature type="compositionally biased region" description="Polar residues" evidence="1">
    <location>
        <begin position="259"/>
        <end position="271"/>
    </location>
</feature>
<accession>A0A5C3PSY4</accession>
<feature type="compositionally biased region" description="Low complexity" evidence="1">
    <location>
        <begin position="677"/>
        <end position="686"/>
    </location>
</feature>
<feature type="compositionally biased region" description="Low complexity" evidence="1">
    <location>
        <begin position="898"/>
        <end position="918"/>
    </location>
</feature>